<dbReference type="Pfam" id="PF07992">
    <property type="entry name" value="Pyr_redox_2"/>
    <property type="match status" value="1"/>
</dbReference>
<dbReference type="PANTHER" id="PTHR42949">
    <property type="entry name" value="ANAEROBIC GLYCEROL-3-PHOSPHATE DEHYDROGENASE SUBUNIT B"/>
    <property type="match status" value="1"/>
</dbReference>
<gene>
    <name evidence="3" type="ORF">SAMN05443245_5063</name>
</gene>
<keyword evidence="1" id="KW-0560">Oxidoreductase</keyword>
<evidence type="ECO:0000313" key="3">
    <source>
        <dbReference type="EMBL" id="SDR36059.1"/>
    </source>
</evidence>
<proteinExistence type="predicted"/>
<accession>A0A1H1IEP3</accession>
<name>A0A1H1IEP3_9BURK</name>
<dbReference type="OrthoDB" id="9801699at2"/>
<dbReference type="Gene3D" id="1.10.10.1100">
    <property type="entry name" value="BFD-like [2Fe-2S]-binding domain"/>
    <property type="match status" value="1"/>
</dbReference>
<evidence type="ECO:0000313" key="4">
    <source>
        <dbReference type="Proteomes" id="UP000183487"/>
    </source>
</evidence>
<dbReference type="PRINTS" id="PR00368">
    <property type="entry name" value="FADPNR"/>
</dbReference>
<dbReference type="AlphaFoldDB" id="A0A1H1IEP3"/>
<protein>
    <submittedName>
        <fullName evidence="3">Thioredoxin reductase</fullName>
    </submittedName>
</protein>
<dbReference type="RefSeq" id="WP_074769702.1">
    <property type="nucleotide sequence ID" value="NZ_FNKP01000002.1"/>
</dbReference>
<dbReference type="PRINTS" id="PR00469">
    <property type="entry name" value="PNDRDTASEII"/>
</dbReference>
<dbReference type="Proteomes" id="UP000183487">
    <property type="component" value="Unassembled WGS sequence"/>
</dbReference>
<dbReference type="Gene3D" id="3.50.50.60">
    <property type="entry name" value="FAD/NAD(P)-binding domain"/>
    <property type="match status" value="2"/>
</dbReference>
<dbReference type="PIRSF" id="PIRSF037495">
    <property type="entry name" value="Opine_OX_OoxA/HcnB"/>
    <property type="match status" value="1"/>
</dbReference>
<keyword evidence="4" id="KW-1185">Reference proteome</keyword>
<evidence type="ECO:0000256" key="1">
    <source>
        <dbReference type="ARBA" id="ARBA00023002"/>
    </source>
</evidence>
<dbReference type="InterPro" id="IPR023753">
    <property type="entry name" value="FAD/NAD-binding_dom"/>
</dbReference>
<dbReference type="EMBL" id="FNKP01000002">
    <property type="protein sequence ID" value="SDR36059.1"/>
    <property type="molecule type" value="Genomic_DNA"/>
</dbReference>
<dbReference type="SUPFAM" id="SSF51905">
    <property type="entry name" value="FAD/NAD(P)-binding domain"/>
    <property type="match status" value="1"/>
</dbReference>
<evidence type="ECO:0000259" key="2">
    <source>
        <dbReference type="Pfam" id="PF07992"/>
    </source>
</evidence>
<dbReference type="GO" id="GO:0016491">
    <property type="term" value="F:oxidoreductase activity"/>
    <property type="evidence" value="ECO:0007669"/>
    <property type="project" value="UniProtKB-KW"/>
</dbReference>
<dbReference type="InterPro" id="IPR036188">
    <property type="entry name" value="FAD/NAD-bd_sf"/>
</dbReference>
<dbReference type="InterPro" id="IPR051691">
    <property type="entry name" value="Metab_Enz_Cyan_OpOx_G3PDH"/>
</dbReference>
<dbReference type="PANTHER" id="PTHR42949:SF3">
    <property type="entry name" value="ANAEROBIC GLYCEROL-3-PHOSPHATE DEHYDROGENASE SUBUNIT B"/>
    <property type="match status" value="1"/>
</dbReference>
<sequence>MTQHFDVVVVGSGPAGLNAAYAAAREGATVALLDDNPRAGGQIWRQGPGHPPQAPLANLLAALKEQRTLTHWTSTRVIAPLDAQGLLLESAERGGICVTYGRLILATGARERLLPFEGWTLPGVTGAGALQALIKGGMPVRDERIVIAGSGPLLIAALATARAAGARVIAVVEQASAFDVARFGASLLVEPAKLRQALSMTRGFAGLNYWTGSVIRNVQGSGRVERVTIRRGNGNREVTLDCDRVACGFGLVPNITLALALGCEIGETGGIVVDDAQRTSVDNVFAAGECTGIGGAELAAVEGEIAGLVVRSAAASIASGERVTSDHSARNATRDDIASLSVLQTRRARWRRFAQRVERAFALQDAALTVPADDTLLCRCEDVSIGEVRACANWRDAKLHTRCGMGACQGRICGSAASLYFGWPAVIPRPPFNPAQIGTLMMKPAADPTSAE</sequence>
<dbReference type="InterPro" id="IPR017224">
    <property type="entry name" value="Opine_Oxase_asu/HCN_bsu"/>
</dbReference>
<reference evidence="4" key="1">
    <citation type="submission" date="2016-10" db="EMBL/GenBank/DDBJ databases">
        <authorList>
            <person name="Varghese N."/>
        </authorList>
    </citation>
    <scope>NUCLEOTIDE SEQUENCE [LARGE SCALE GENOMIC DNA]</scope>
    <source>
        <strain evidence="4">GAS106B</strain>
    </source>
</reference>
<feature type="domain" description="FAD/NAD(P)-binding" evidence="2">
    <location>
        <begin position="5"/>
        <end position="296"/>
    </location>
</feature>
<organism evidence="3 4">
    <name type="scientific">Paraburkholderia fungorum</name>
    <dbReference type="NCBI Taxonomy" id="134537"/>
    <lineage>
        <taxon>Bacteria</taxon>
        <taxon>Pseudomonadati</taxon>
        <taxon>Pseudomonadota</taxon>
        <taxon>Betaproteobacteria</taxon>
        <taxon>Burkholderiales</taxon>
        <taxon>Burkholderiaceae</taxon>
        <taxon>Paraburkholderia</taxon>
    </lineage>
</organism>
<dbReference type="InterPro" id="IPR041854">
    <property type="entry name" value="BFD-like_2Fe2S-bd_dom_sf"/>
</dbReference>